<evidence type="ECO:0000313" key="3">
    <source>
        <dbReference type="Proteomes" id="UP000663651"/>
    </source>
</evidence>
<proteinExistence type="predicted"/>
<dbReference type="Pfam" id="PF13728">
    <property type="entry name" value="TraF"/>
    <property type="match status" value="1"/>
</dbReference>
<evidence type="ECO:0000256" key="1">
    <source>
        <dbReference type="SAM" id="SignalP"/>
    </source>
</evidence>
<dbReference type="InterPro" id="IPR036249">
    <property type="entry name" value="Thioredoxin-like_sf"/>
</dbReference>
<dbReference type="Gene3D" id="3.40.30.10">
    <property type="entry name" value="Glutaredoxin"/>
    <property type="match status" value="1"/>
</dbReference>
<feature type="chain" id="PRO_5046798365" evidence="1">
    <location>
        <begin position="18"/>
        <end position="279"/>
    </location>
</feature>
<sequence length="279" mass="32220">MRLVIAALLLVSVSATAGAGYYSDSGTGWWWYQKEPEKKEEKEKSSKKAKAKKMPALSDYSYDEIWNMHPDDFEKFAEGLKRKAVQNPSEENVKDYYEVQEIARKKALAFTNVAQYVWQKYPDLTTAKDYPIATPGNLSRVNQIQEEKNRKLRDNREEFALIYFYKSDCGYCQQQQPIIDWFTNSTGWQVKRINIEESPGLAGRFGVEITPTMILIQKGNWNSFPVSSGLITAEEIEDKTYRAVRLLKGEITPEEFSLYDFQKGGGFDVRKRPSNLDRQ</sequence>
<dbReference type="EMBL" id="CP071382">
    <property type="protein sequence ID" value="QSV45433.1"/>
    <property type="molecule type" value="Genomic_DNA"/>
</dbReference>
<feature type="signal peptide" evidence="1">
    <location>
        <begin position="1"/>
        <end position="17"/>
    </location>
</feature>
<reference evidence="2 3" key="1">
    <citation type="submission" date="2021-03" db="EMBL/GenBank/DDBJ databases">
        <title>Geobacter metallireducens gen. nov. sp. nov., a microorganism capable of coupling the complete oxidation of organic compounds to the reduction of iron and other metals.</title>
        <authorList>
            <person name="Li Y."/>
        </authorList>
    </citation>
    <scope>NUCLEOTIDE SEQUENCE [LARGE SCALE GENOMIC DNA]</scope>
    <source>
        <strain evidence="2 3">Jerry-YX</strain>
    </source>
</reference>
<keyword evidence="1" id="KW-0732">Signal</keyword>
<dbReference type="InterPro" id="IPR039555">
    <property type="entry name" value="TraF/TrbB"/>
</dbReference>
<name>A0ABX7Q1Y8_9BACT</name>
<dbReference type="CDD" id="cd02947">
    <property type="entry name" value="TRX_family"/>
    <property type="match status" value="1"/>
</dbReference>
<protein>
    <submittedName>
        <fullName evidence="2">Conjugal transfer protein TraF</fullName>
    </submittedName>
</protein>
<accession>A0ABX7Q1Y8</accession>
<dbReference type="Proteomes" id="UP000663651">
    <property type="component" value="Chromosome"/>
</dbReference>
<evidence type="ECO:0000313" key="2">
    <source>
        <dbReference type="EMBL" id="QSV45433.1"/>
    </source>
</evidence>
<keyword evidence="3" id="KW-1185">Reference proteome</keyword>
<dbReference type="SUPFAM" id="SSF52833">
    <property type="entry name" value="Thioredoxin-like"/>
    <property type="match status" value="1"/>
</dbReference>
<gene>
    <name evidence="2" type="ORF">JZM60_15140</name>
</gene>
<dbReference type="RefSeq" id="WP_207163230.1">
    <property type="nucleotide sequence ID" value="NZ_CP071382.1"/>
</dbReference>
<organism evidence="2 3">
    <name type="scientific">Geobacter benzoatilyticus</name>
    <dbReference type="NCBI Taxonomy" id="2815309"/>
    <lineage>
        <taxon>Bacteria</taxon>
        <taxon>Pseudomonadati</taxon>
        <taxon>Thermodesulfobacteriota</taxon>
        <taxon>Desulfuromonadia</taxon>
        <taxon>Geobacterales</taxon>
        <taxon>Geobacteraceae</taxon>
        <taxon>Geobacter</taxon>
    </lineage>
</organism>